<protein>
    <submittedName>
        <fullName evidence="1">Uncharacterized protein</fullName>
    </submittedName>
</protein>
<dbReference type="Proteomes" id="UP000239187">
    <property type="component" value="Chromosome"/>
</dbReference>
<evidence type="ECO:0000313" key="1">
    <source>
        <dbReference type="EMBL" id="AUZ86263.1"/>
    </source>
</evidence>
<dbReference type="RefSeq" id="WP_208740286.1">
    <property type="nucleotide sequence ID" value="NZ_CP024915.1"/>
</dbReference>
<gene>
    <name evidence="1" type="ORF">CVO76_00320</name>
</gene>
<proteinExistence type="predicted"/>
<accession>A0A2L0UAI5</accession>
<organism evidence="1 2">
    <name type="scientific">Arthrobacter agilis</name>
    <dbReference type="NCBI Taxonomy" id="37921"/>
    <lineage>
        <taxon>Bacteria</taxon>
        <taxon>Bacillati</taxon>
        <taxon>Actinomycetota</taxon>
        <taxon>Actinomycetes</taxon>
        <taxon>Micrococcales</taxon>
        <taxon>Micrococcaceae</taxon>
        <taxon>Arthrobacter</taxon>
    </lineage>
</organism>
<dbReference type="AlphaFoldDB" id="A0A2L0UAI5"/>
<evidence type="ECO:0000313" key="2">
    <source>
        <dbReference type="Proteomes" id="UP000239187"/>
    </source>
</evidence>
<dbReference type="EMBL" id="CP024915">
    <property type="protein sequence ID" value="AUZ86263.1"/>
    <property type="molecule type" value="Genomic_DNA"/>
</dbReference>
<sequence length="196" mass="21387">MLVFKVDVEAAEDGFTVTCPDVPALHHRIASLWEACGVRPVLAELNGVPDDLVWLQIRARAGAVTVVSDVHPLHWVAFHSVARPAHPSFDRGSIVFDHALTALRHEADQAERECRGHARVKVIVSFLDGTKVQVPRTGGYPLADVIDGTRATGDLSGWLRERLTGQVSPVSDWHAPVIGLQVGVFAPEAADARRYR</sequence>
<name>A0A2L0UAI5_9MICC</name>
<reference evidence="1 2" key="1">
    <citation type="submission" date="2017-11" db="EMBL/GenBank/DDBJ databases">
        <title>Draft genome of Arthrobacter agilis strain UMCV2, a plant growth-promoting rhizobacterium and biocontrol capacity of phytopathogenic fungi.</title>
        <authorList>
            <person name="Martinez-Camara R."/>
            <person name="Santoyo G."/>
            <person name="Moreno-Hagelsieb G."/>
            <person name="Valencia-Cantero E."/>
        </authorList>
    </citation>
    <scope>NUCLEOTIDE SEQUENCE [LARGE SCALE GENOMIC DNA]</scope>
    <source>
        <strain evidence="1 2">UMCV2</strain>
    </source>
</reference>